<evidence type="ECO:0000256" key="1">
    <source>
        <dbReference type="SAM" id="MobiDB-lite"/>
    </source>
</evidence>
<protein>
    <submittedName>
        <fullName evidence="2">Uncharacterized protein</fullName>
    </submittedName>
</protein>
<dbReference type="InterPro" id="IPR038804">
    <property type="entry name" value="RGF3"/>
</dbReference>
<feature type="region of interest" description="Disordered" evidence="1">
    <location>
        <begin position="96"/>
        <end position="116"/>
    </location>
</feature>
<proteinExistence type="predicted"/>
<dbReference type="OrthoDB" id="1937240at2759"/>
<evidence type="ECO:0000313" key="2">
    <source>
        <dbReference type="EMBL" id="OMP03044.1"/>
    </source>
</evidence>
<name>A0A1R3K7K7_9ROSI</name>
<dbReference type="GO" id="GO:0010082">
    <property type="term" value="P:regulation of root meristem growth"/>
    <property type="evidence" value="ECO:0007669"/>
    <property type="project" value="InterPro"/>
</dbReference>
<dbReference type="PANTHER" id="PTHR36313:SF7">
    <property type="entry name" value="OS09G0474600 PROTEIN"/>
    <property type="match status" value="1"/>
</dbReference>
<dbReference type="GO" id="GO:0008083">
    <property type="term" value="F:growth factor activity"/>
    <property type="evidence" value="ECO:0007669"/>
    <property type="project" value="InterPro"/>
</dbReference>
<dbReference type="Proteomes" id="UP000187203">
    <property type="component" value="Unassembled WGS sequence"/>
</dbReference>
<evidence type="ECO:0000313" key="3">
    <source>
        <dbReference type="Proteomes" id="UP000187203"/>
    </source>
</evidence>
<sequence length="116" mass="13070">MSTGKIQDQANTQVIGMNKLEAKTRDFAVLGIPRPFHLPNSMQFEHSEITPTKISLESLPRSDKQVSQEPLVIGKAVESKKLLEAAKEIVNLIHKDYKGSDRPRRKPPINNHVPKH</sequence>
<accession>A0A1R3K7K7</accession>
<keyword evidence="3" id="KW-1185">Reference proteome</keyword>
<organism evidence="2 3">
    <name type="scientific">Corchorus olitorius</name>
    <dbReference type="NCBI Taxonomy" id="93759"/>
    <lineage>
        <taxon>Eukaryota</taxon>
        <taxon>Viridiplantae</taxon>
        <taxon>Streptophyta</taxon>
        <taxon>Embryophyta</taxon>
        <taxon>Tracheophyta</taxon>
        <taxon>Spermatophyta</taxon>
        <taxon>Magnoliopsida</taxon>
        <taxon>eudicotyledons</taxon>
        <taxon>Gunneridae</taxon>
        <taxon>Pentapetalae</taxon>
        <taxon>rosids</taxon>
        <taxon>malvids</taxon>
        <taxon>Malvales</taxon>
        <taxon>Malvaceae</taxon>
        <taxon>Grewioideae</taxon>
        <taxon>Apeibeae</taxon>
        <taxon>Corchorus</taxon>
    </lineage>
</organism>
<gene>
    <name evidence="2" type="ORF">COLO4_10646</name>
</gene>
<comment type="caution">
    <text evidence="2">The sequence shown here is derived from an EMBL/GenBank/DDBJ whole genome shotgun (WGS) entry which is preliminary data.</text>
</comment>
<reference evidence="3" key="1">
    <citation type="submission" date="2013-09" db="EMBL/GenBank/DDBJ databases">
        <title>Corchorus olitorius genome sequencing.</title>
        <authorList>
            <person name="Alam M."/>
            <person name="Haque M.S."/>
            <person name="Islam M.S."/>
            <person name="Emdad E.M."/>
            <person name="Islam M.M."/>
            <person name="Ahmed B."/>
            <person name="Halim A."/>
            <person name="Hossen Q.M.M."/>
            <person name="Hossain M.Z."/>
            <person name="Ahmed R."/>
            <person name="Khan M.M."/>
            <person name="Islam R."/>
            <person name="Rashid M.M."/>
            <person name="Khan S.A."/>
            <person name="Rahman M.S."/>
            <person name="Alam M."/>
            <person name="Yahiya A.S."/>
            <person name="Khan M.S."/>
            <person name="Azam M.S."/>
            <person name="Haque T."/>
            <person name="Lashkar M.Z.H."/>
            <person name="Akhand A.I."/>
            <person name="Morshed G."/>
            <person name="Roy S."/>
            <person name="Uddin K.S."/>
            <person name="Rabeya T."/>
            <person name="Hossain A.S."/>
            <person name="Chowdhury A."/>
            <person name="Snigdha A.R."/>
            <person name="Mortoza M.S."/>
            <person name="Matin S.A."/>
            <person name="Hoque S.M.E."/>
            <person name="Islam M.K."/>
            <person name="Roy D.K."/>
            <person name="Haider R."/>
            <person name="Moosa M.M."/>
            <person name="Elias S.M."/>
            <person name="Hasan A.M."/>
            <person name="Jahan S."/>
            <person name="Shafiuddin M."/>
            <person name="Mahmood N."/>
            <person name="Shommy N.S."/>
        </authorList>
    </citation>
    <scope>NUCLEOTIDE SEQUENCE [LARGE SCALE GENOMIC DNA]</scope>
    <source>
        <strain evidence="3">cv. O-4</strain>
    </source>
</reference>
<dbReference type="AlphaFoldDB" id="A0A1R3K7K7"/>
<dbReference type="EMBL" id="AWUE01014567">
    <property type="protein sequence ID" value="OMP03044.1"/>
    <property type="molecule type" value="Genomic_DNA"/>
</dbReference>
<dbReference type="PANTHER" id="PTHR36313">
    <property type="entry name" value="ROOT MERISTEM GROWTH FACTOR 2"/>
    <property type="match status" value="1"/>
</dbReference>
<feature type="compositionally biased region" description="Basic residues" evidence="1">
    <location>
        <begin position="103"/>
        <end position="116"/>
    </location>
</feature>